<dbReference type="AlphaFoldDB" id="A0A8D8N4Z4"/>
<dbReference type="EMBL" id="HBUE01353476">
    <property type="protein sequence ID" value="CAG6604558.1"/>
    <property type="molecule type" value="Transcribed_RNA"/>
</dbReference>
<reference evidence="1" key="1">
    <citation type="submission" date="2021-05" db="EMBL/GenBank/DDBJ databases">
        <authorList>
            <person name="Alioto T."/>
            <person name="Alioto T."/>
            <person name="Gomez Garrido J."/>
        </authorList>
    </citation>
    <scope>NUCLEOTIDE SEQUENCE</scope>
</reference>
<organism evidence="1">
    <name type="scientific">Culex pipiens</name>
    <name type="common">House mosquito</name>
    <dbReference type="NCBI Taxonomy" id="7175"/>
    <lineage>
        <taxon>Eukaryota</taxon>
        <taxon>Metazoa</taxon>
        <taxon>Ecdysozoa</taxon>
        <taxon>Arthropoda</taxon>
        <taxon>Hexapoda</taxon>
        <taxon>Insecta</taxon>
        <taxon>Pterygota</taxon>
        <taxon>Neoptera</taxon>
        <taxon>Endopterygota</taxon>
        <taxon>Diptera</taxon>
        <taxon>Nematocera</taxon>
        <taxon>Culicoidea</taxon>
        <taxon>Culicidae</taxon>
        <taxon>Culicinae</taxon>
        <taxon>Culicini</taxon>
        <taxon>Culex</taxon>
        <taxon>Culex</taxon>
    </lineage>
</organism>
<evidence type="ECO:0000313" key="1">
    <source>
        <dbReference type="EMBL" id="CAG6552249.1"/>
    </source>
</evidence>
<sequence>MLRTTTTTRKVFGLQCCLQTSRTIALCITAAGLSRVQDDGDDEGQQTAEEHLRVQSFTELLRKGGLTFRHDGTPRLKVCRKRPERPRFDPQTLPCLLANTFSPAK</sequence>
<name>A0A8D8N4Z4_CULPI</name>
<protein>
    <submittedName>
        <fullName evidence="1">(northern house mosquito) hypothetical protein</fullName>
    </submittedName>
</protein>
<proteinExistence type="predicted"/>
<dbReference type="EMBL" id="HBUE01246351">
    <property type="protein sequence ID" value="CAG6552249.1"/>
    <property type="molecule type" value="Transcribed_RNA"/>
</dbReference>
<accession>A0A8D8N4Z4</accession>